<evidence type="ECO:0000313" key="1">
    <source>
        <dbReference type="EMBL" id="CAG8755782.1"/>
    </source>
</evidence>
<dbReference type="EMBL" id="CAJVPQ010020260">
    <property type="protein sequence ID" value="CAG8755782.1"/>
    <property type="molecule type" value="Genomic_DNA"/>
</dbReference>
<accession>A0A9N9NR19</accession>
<keyword evidence="2" id="KW-1185">Reference proteome</keyword>
<dbReference type="AlphaFoldDB" id="A0A9N9NR19"/>
<feature type="non-terminal residue" evidence="1">
    <location>
        <position position="1"/>
    </location>
</feature>
<organism evidence="1 2">
    <name type="scientific">Funneliformis caledonium</name>
    <dbReference type="NCBI Taxonomy" id="1117310"/>
    <lineage>
        <taxon>Eukaryota</taxon>
        <taxon>Fungi</taxon>
        <taxon>Fungi incertae sedis</taxon>
        <taxon>Mucoromycota</taxon>
        <taxon>Glomeromycotina</taxon>
        <taxon>Glomeromycetes</taxon>
        <taxon>Glomerales</taxon>
        <taxon>Glomeraceae</taxon>
        <taxon>Funneliformis</taxon>
    </lineage>
</organism>
<feature type="non-terminal residue" evidence="1">
    <location>
        <position position="48"/>
    </location>
</feature>
<name>A0A9N9NR19_9GLOM</name>
<evidence type="ECO:0000313" key="2">
    <source>
        <dbReference type="Proteomes" id="UP000789570"/>
    </source>
</evidence>
<gene>
    <name evidence="1" type="ORF">FCALED_LOCUS16605</name>
</gene>
<reference evidence="1" key="1">
    <citation type="submission" date="2021-06" db="EMBL/GenBank/DDBJ databases">
        <authorList>
            <person name="Kallberg Y."/>
            <person name="Tangrot J."/>
            <person name="Rosling A."/>
        </authorList>
    </citation>
    <scope>NUCLEOTIDE SEQUENCE</scope>
    <source>
        <strain evidence="1">UK204</strain>
    </source>
</reference>
<proteinExistence type="predicted"/>
<sequence>ANGKAYHQLLPRNLWTNKSKKSDIVLYQIIENGECKEFYFIEVKHLPI</sequence>
<dbReference type="Proteomes" id="UP000789570">
    <property type="component" value="Unassembled WGS sequence"/>
</dbReference>
<protein>
    <submittedName>
        <fullName evidence="1">17711_t:CDS:1</fullName>
    </submittedName>
</protein>
<comment type="caution">
    <text evidence="1">The sequence shown here is derived from an EMBL/GenBank/DDBJ whole genome shotgun (WGS) entry which is preliminary data.</text>
</comment>